<dbReference type="EMBL" id="JADEXF010000181">
    <property type="protein sequence ID" value="MBE9104792.1"/>
    <property type="molecule type" value="Genomic_DNA"/>
</dbReference>
<evidence type="ECO:0000256" key="1">
    <source>
        <dbReference type="ARBA" id="ARBA00022777"/>
    </source>
</evidence>
<feature type="modified residue" description="4-aspartylphosphate" evidence="2">
    <location>
        <position position="57"/>
    </location>
</feature>
<feature type="domain" description="Histidine kinase" evidence="4">
    <location>
        <begin position="150"/>
        <end position="344"/>
    </location>
</feature>
<dbReference type="CDD" id="cd00156">
    <property type="entry name" value="REC"/>
    <property type="match status" value="1"/>
</dbReference>
<evidence type="ECO:0000259" key="5">
    <source>
        <dbReference type="PROSITE" id="PS50110"/>
    </source>
</evidence>
<dbReference type="Pfam" id="PF00072">
    <property type="entry name" value="Response_reg"/>
    <property type="match status" value="1"/>
</dbReference>
<dbReference type="InterPro" id="IPR005467">
    <property type="entry name" value="His_kinase_dom"/>
</dbReference>
<dbReference type="RefSeq" id="WP_194042588.1">
    <property type="nucleotide sequence ID" value="NZ_JADEXF010000181.1"/>
</dbReference>
<dbReference type="InterPro" id="IPR036890">
    <property type="entry name" value="HATPase_C_sf"/>
</dbReference>
<keyword evidence="3" id="KW-0175">Coiled coil</keyword>
<evidence type="ECO:0000256" key="3">
    <source>
        <dbReference type="SAM" id="Coils"/>
    </source>
</evidence>
<dbReference type="InterPro" id="IPR001789">
    <property type="entry name" value="Sig_transdc_resp-reg_receiver"/>
</dbReference>
<feature type="domain" description="Response regulatory" evidence="5">
    <location>
        <begin position="6"/>
        <end position="122"/>
    </location>
</feature>
<dbReference type="Gene3D" id="3.30.450.20">
    <property type="entry name" value="PAS domain"/>
    <property type="match status" value="1"/>
</dbReference>
<dbReference type="PANTHER" id="PTHR43065:SF23">
    <property type="entry name" value="SENSOR HISTIDINE KINASE PDTAS"/>
    <property type="match status" value="1"/>
</dbReference>
<dbReference type="Pfam" id="PF02518">
    <property type="entry name" value="HATPase_c"/>
    <property type="match status" value="1"/>
</dbReference>
<evidence type="ECO:0000313" key="7">
    <source>
        <dbReference type="Proteomes" id="UP000647836"/>
    </source>
</evidence>
<dbReference type="Pfam" id="PF07568">
    <property type="entry name" value="HisKA_2"/>
    <property type="match status" value="1"/>
</dbReference>
<keyword evidence="2" id="KW-0597">Phosphoprotein</keyword>
<sequence>MGIPLRVLLVEDSEDDALLLLRELQRGGYEVTFERIDTPTAMKAAIAGQTWDIVICDYSMPTFSAPAALKQVKESGLDLPFIIVSGTIGEDTAVAAMKAGAHDYIIKGNLARLTPAVARELREALVRRERKQAEEQIKASLEEKEVLLKEIHHRVKNNLQIISSLLNLQAEYLKDNQALEVFKDSQNRIESMALIHEKLYQSQDLARINFADYIQDLVTNLFYSYNVNSSDITLKMNVEEVFLAIDAAIPCGLIINELISNSLKYAFPQREPGEICIDFCSMQPNLFRLNISDNGVGFAQYFDFQATESLGLRLVKGLIHQLQGNIDFTSNKGVEYKIIFPTKNF</sequence>
<evidence type="ECO:0000256" key="2">
    <source>
        <dbReference type="PROSITE-ProRule" id="PRU00169"/>
    </source>
</evidence>
<dbReference type="SMART" id="SM00448">
    <property type="entry name" value="REC"/>
    <property type="match status" value="1"/>
</dbReference>
<dbReference type="InterPro" id="IPR003594">
    <property type="entry name" value="HATPase_dom"/>
</dbReference>
<keyword evidence="7" id="KW-1185">Reference proteome</keyword>
<dbReference type="Proteomes" id="UP000647836">
    <property type="component" value="Unassembled WGS sequence"/>
</dbReference>
<dbReference type="Gene3D" id="3.30.565.10">
    <property type="entry name" value="Histidine kinase-like ATPase, C-terminal domain"/>
    <property type="match status" value="1"/>
</dbReference>
<dbReference type="PANTHER" id="PTHR43065">
    <property type="entry name" value="SENSOR HISTIDINE KINASE"/>
    <property type="match status" value="1"/>
</dbReference>
<dbReference type="SUPFAM" id="SSF52172">
    <property type="entry name" value="CheY-like"/>
    <property type="match status" value="1"/>
</dbReference>
<feature type="coiled-coil region" evidence="3">
    <location>
        <begin position="123"/>
        <end position="150"/>
    </location>
</feature>
<dbReference type="PROSITE" id="PS50110">
    <property type="entry name" value="RESPONSE_REGULATORY"/>
    <property type="match status" value="1"/>
</dbReference>
<evidence type="ECO:0000313" key="6">
    <source>
        <dbReference type="EMBL" id="MBE9104792.1"/>
    </source>
</evidence>
<evidence type="ECO:0000259" key="4">
    <source>
        <dbReference type="PROSITE" id="PS50109"/>
    </source>
</evidence>
<comment type="caution">
    <text evidence="6">The sequence shown here is derived from an EMBL/GenBank/DDBJ whole genome shotgun (WGS) entry which is preliminary data.</text>
</comment>
<dbReference type="InterPro" id="IPR011006">
    <property type="entry name" value="CheY-like_superfamily"/>
</dbReference>
<protein>
    <submittedName>
        <fullName evidence="6">Response regulator</fullName>
    </submittedName>
</protein>
<organism evidence="6 7">
    <name type="scientific">Nostoc cf. edaphicum LEGE 07299</name>
    <dbReference type="NCBI Taxonomy" id="2777974"/>
    <lineage>
        <taxon>Bacteria</taxon>
        <taxon>Bacillati</taxon>
        <taxon>Cyanobacteriota</taxon>
        <taxon>Cyanophyceae</taxon>
        <taxon>Nostocales</taxon>
        <taxon>Nostocaceae</taxon>
        <taxon>Nostoc</taxon>
    </lineage>
</organism>
<gene>
    <name evidence="6" type="ORF">IQ229_07510</name>
</gene>
<dbReference type="PROSITE" id="PS50109">
    <property type="entry name" value="HIS_KIN"/>
    <property type="match status" value="1"/>
</dbReference>
<dbReference type="SMART" id="SM00387">
    <property type="entry name" value="HATPase_c"/>
    <property type="match status" value="1"/>
</dbReference>
<reference evidence="6 7" key="1">
    <citation type="submission" date="2020-10" db="EMBL/GenBank/DDBJ databases">
        <authorList>
            <person name="Castelo-Branco R."/>
            <person name="Eusebio N."/>
            <person name="Adriana R."/>
            <person name="Vieira A."/>
            <person name="Brugerolle De Fraissinette N."/>
            <person name="Rezende De Castro R."/>
            <person name="Schneider M.P."/>
            <person name="Vasconcelos V."/>
            <person name="Leao P.N."/>
        </authorList>
    </citation>
    <scope>NUCLEOTIDE SEQUENCE [LARGE SCALE GENOMIC DNA]</scope>
    <source>
        <strain evidence="6 7">LEGE 07299</strain>
    </source>
</reference>
<dbReference type="InterPro" id="IPR011495">
    <property type="entry name" value="Sig_transdc_His_kin_sub2_dim/P"/>
</dbReference>
<accession>A0ABR9TYA4</accession>
<keyword evidence="1" id="KW-0808">Transferase</keyword>
<name>A0ABR9TYA4_9NOSO</name>
<dbReference type="SUPFAM" id="SSF55874">
    <property type="entry name" value="ATPase domain of HSP90 chaperone/DNA topoisomerase II/histidine kinase"/>
    <property type="match status" value="1"/>
</dbReference>
<dbReference type="Gene3D" id="3.40.50.2300">
    <property type="match status" value="1"/>
</dbReference>
<keyword evidence="1" id="KW-0418">Kinase</keyword>
<proteinExistence type="predicted"/>